<dbReference type="InterPro" id="IPR027417">
    <property type="entry name" value="P-loop_NTPase"/>
</dbReference>
<evidence type="ECO:0000256" key="1">
    <source>
        <dbReference type="ARBA" id="ARBA00008535"/>
    </source>
</evidence>
<dbReference type="InterPro" id="IPR045058">
    <property type="entry name" value="GIMA/IAN/Toc"/>
</dbReference>
<evidence type="ECO:0000256" key="2">
    <source>
        <dbReference type="ARBA" id="ARBA00022741"/>
    </source>
</evidence>
<sequence>MASPTKPCFDVLLLGKTGHGKSATGNSILGSRTFKVSSSTSPETSEVSKIWTERDNCVIKVIDCPGIGKTRLDKPEAVNKAMEDLSKAMITCPGGLHALLFVYKFGSWFNEEEQARIDFLKGVLGKDVFEKYGVCVMTNGDNFRGAMEEEETPQKTPLVWCREQNNTFSCLVKECGDRLVMFDNRSKDQKIKHDQVEELVKLLRALPNHELYTNKQLTQMHKEREKLTLKTKLPQMEEQI</sequence>
<dbReference type="Pfam" id="PF04548">
    <property type="entry name" value="AIG1"/>
    <property type="match status" value="1"/>
</dbReference>
<dbReference type="Proteomes" id="UP000694888">
    <property type="component" value="Unplaced"/>
</dbReference>
<dbReference type="Gene3D" id="3.40.50.300">
    <property type="entry name" value="P-loop containing nucleotide triphosphate hydrolases"/>
    <property type="match status" value="1"/>
</dbReference>
<evidence type="ECO:0000259" key="4">
    <source>
        <dbReference type="PROSITE" id="PS51720"/>
    </source>
</evidence>
<reference evidence="6" key="1">
    <citation type="submission" date="2025-08" db="UniProtKB">
        <authorList>
            <consortium name="RefSeq"/>
        </authorList>
    </citation>
    <scope>IDENTIFICATION</scope>
</reference>
<dbReference type="PANTHER" id="PTHR10903:SF184">
    <property type="entry name" value="GTP-BINDING PROTEIN A"/>
    <property type="match status" value="1"/>
</dbReference>
<dbReference type="SUPFAM" id="SSF52540">
    <property type="entry name" value="P-loop containing nucleoside triphosphate hydrolases"/>
    <property type="match status" value="1"/>
</dbReference>
<name>A0ABM1ACA9_APLCA</name>
<comment type="similarity">
    <text evidence="1">Belongs to the TRAFAC class TrmE-Era-EngA-EngB-Septin-like GTPase superfamily. AIG1/Toc34/Toc159-like paraseptin GTPase family. IAN subfamily.</text>
</comment>
<protein>
    <submittedName>
        <fullName evidence="6">Immune-associated nucleotide-binding protein 9</fullName>
    </submittedName>
</protein>
<dbReference type="InterPro" id="IPR006703">
    <property type="entry name" value="G_AIG1"/>
</dbReference>
<dbReference type="RefSeq" id="XP_012944975.1">
    <property type="nucleotide sequence ID" value="XM_013089521.2"/>
</dbReference>
<accession>A0ABM1ACA9</accession>
<feature type="domain" description="AIG1-type G" evidence="4">
    <location>
        <begin position="6"/>
        <end position="221"/>
    </location>
</feature>
<gene>
    <name evidence="6" type="primary">LOC101857525</name>
</gene>
<evidence type="ECO:0000256" key="3">
    <source>
        <dbReference type="ARBA" id="ARBA00023134"/>
    </source>
</evidence>
<keyword evidence="3" id="KW-0342">GTP-binding</keyword>
<dbReference type="GeneID" id="101857525"/>
<dbReference type="PANTHER" id="PTHR10903">
    <property type="entry name" value="GTPASE, IMAP FAMILY MEMBER-RELATED"/>
    <property type="match status" value="1"/>
</dbReference>
<proteinExistence type="inferred from homology"/>
<evidence type="ECO:0000313" key="5">
    <source>
        <dbReference type="Proteomes" id="UP000694888"/>
    </source>
</evidence>
<evidence type="ECO:0000313" key="6">
    <source>
        <dbReference type="RefSeq" id="XP_012944975.1"/>
    </source>
</evidence>
<keyword evidence="5" id="KW-1185">Reference proteome</keyword>
<keyword evidence="2" id="KW-0547">Nucleotide-binding</keyword>
<dbReference type="PROSITE" id="PS51720">
    <property type="entry name" value="G_AIG1"/>
    <property type="match status" value="1"/>
</dbReference>
<organism evidence="5 6">
    <name type="scientific">Aplysia californica</name>
    <name type="common">California sea hare</name>
    <dbReference type="NCBI Taxonomy" id="6500"/>
    <lineage>
        <taxon>Eukaryota</taxon>
        <taxon>Metazoa</taxon>
        <taxon>Spiralia</taxon>
        <taxon>Lophotrochozoa</taxon>
        <taxon>Mollusca</taxon>
        <taxon>Gastropoda</taxon>
        <taxon>Heterobranchia</taxon>
        <taxon>Euthyneura</taxon>
        <taxon>Tectipleura</taxon>
        <taxon>Aplysiida</taxon>
        <taxon>Aplysioidea</taxon>
        <taxon>Aplysiidae</taxon>
        <taxon>Aplysia</taxon>
    </lineage>
</organism>